<gene>
    <name evidence="1" type="ORF">RB2654_14280</name>
</gene>
<dbReference type="EMBL" id="AAMT01000008">
    <property type="protein sequence ID" value="EAQ12460.1"/>
    <property type="molecule type" value="Genomic_DNA"/>
</dbReference>
<dbReference type="HOGENOM" id="CLU_3356983_0_0_5"/>
<evidence type="ECO:0000313" key="1">
    <source>
        <dbReference type="EMBL" id="EAQ12460.1"/>
    </source>
</evidence>
<accession>A3VGQ5</accession>
<dbReference type="AlphaFoldDB" id="A3VGQ5"/>
<keyword evidence="2" id="KW-1185">Reference proteome</keyword>
<evidence type="ECO:0000313" key="2">
    <source>
        <dbReference type="Proteomes" id="UP000002931"/>
    </source>
</evidence>
<protein>
    <submittedName>
        <fullName evidence="1">Uncharacterized protein</fullName>
    </submittedName>
</protein>
<organism evidence="1 2">
    <name type="scientific">Maritimibacter alkaliphilus HTCC2654</name>
    <dbReference type="NCBI Taxonomy" id="314271"/>
    <lineage>
        <taxon>Bacteria</taxon>
        <taxon>Pseudomonadati</taxon>
        <taxon>Pseudomonadota</taxon>
        <taxon>Alphaproteobacteria</taxon>
        <taxon>Rhodobacterales</taxon>
        <taxon>Roseobacteraceae</taxon>
        <taxon>Maritimibacter</taxon>
    </lineage>
</organism>
<reference evidence="1 2" key="1">
    <citation type="journal article" date="2010" name="J. Bacteriol.">
        <title>Genome sequences of Pelagibaca bermudensis HTCC2601T and Maritimibacter alkaliphilus HTCC2654T, the type strains of two marine Roseobacter genera.</title>
        <authorList>
            <person name="Thrash J.C."/>
            <person name="Cho J.C."/>
            <person name="Ferriera S."/>
            <person name="Johnson J."/>
            <person name="Vergin K.L."/>
            <person name="Giovannoni S.J."/>
        </authorList>
    </citation>
    <scope>NUCLEOTIDE SEQUENCE [LARGE SCALE GENOMIC DNA]</scope>
    <source>
        <strain evidence="1 2">HTCC2654</strain>
    </source>
</reference>
<name>A3VGQ5_9RHOB</name>
<sequence>MKKSPAFQNSISPREISPPRTTKMLIALKPALSCSL</sequence>
<proteinExistence type="predicted"/>
<comment type="caution">
    <text evidence="1">The sequence shown here is derived from an EMBL/GenBank/DDBJ whole genome shotgun (WGS) entry which is preliminary data.</text>
</comment>
<dbReference type="Proteomes" id="UP000002931">
    <property type="component" value="Unassembled WGS sequence"/>
</dbReference>